<name>A0A9P7UEV6_9PEZI</name>
<keyword evidence="2" id="KW-1185">Reference proteome</keyword>
<evidence type="ECO:0000313" key="2">
    <source>
        <dbReference type="Proteomes" id="UP000699042"/>
    </source>
</evidence>
<dbReference type="EMBL" id="JAESDN010000005">
    <property type="protein sequence ID" value="KAG7050027.1"/>
    <property type="molecule type" value="Genomic_DNA"/>
</dbReference>
<dbReference type="AlphaFoldDB" id="A0A9P7UEV6"/>
<reference evidence="1" key="1">
    <citation type="submission" date="2021-05" db="EMBL/GenBank/DDBJ databases">
        <title>Comparative genomics of three Colletotrichum scovillei strains and genetic complementation revealed genes involved fungal growth and virulence on chili pepper.</title>
        <authorList>
            <person name="Hsieh D.-K."/>
            <person name="Chuang S.-C."/>
            <person name="Chen C.-Y."/>
            <person name="Chao Y.-T."/>
            <person name="Lu M.-Y.J."/>
            <person name="Lee M.-H."/>
            <person name="Shih M.-C."/>
        </authorList>
    </citation>
    <scope>NUCLEOTIDE SEQUENCE</scope>
    <source>
        <strain evidence="1">Coll-153</strain>
    </source>
</reference>
<comment type="caution">
    <text evidence="1">The sequence shown here is derived from an EMBL/GenBank/DDBJ whole genome shotgun (WGS) entry which is preliminary data.</text>
</comment>
<organism evidence="1 2">
    <name type="scientific">Colletotrichum scovillei</name>
    <dbReference type="NCBI Taxonomy" id="1209932"/>
    <lineage>
        <taxon>Eukaryota</taxon>
        <taxon>Fungi</taxon>
        <taxon>Dikarya</taxon>
        <taxon>Ascomycota</taxon>
        <taxon>Pezizomycotina</taxon>
        <taxon>Sordariomycetes</taxon>
        <taxon>Hypocreomycetidae</taxon>
        <taxon>Glomerellales</taxon>
        <taxon>Glomerellaceae</taxon>
        <taxon>Colletotrichum</taxon>
        <taxon>Colletotrichum acutatum species complex</taxon>
    </lineage>
</organism>
<proteinExistence type="predicted"/>
<sequence>MDASNSNLTDLRYGYDFVVSTTQASINSGLLEYLWESNQPINLICYLSDSNNGNATTQISLEELLKRTDGVNPFEILDGASPNDPRVEALTRNNFVIGVKIRI</sequence>
<dbReference type="Proteomes" id="UP000699042">
    <property type="component" value="Unassembled WGS sequence"/>
</dbReference>
<evidence type="ECO:0000313" key="1">
    <source>
        <dbReference type="EMBL" id="KAG7050027.1"/>
    </source>
</evidence>
<feature type="non-terminal residue" evidence="1">
    <location>
        <position position="103"/>
    </location>
</feature>
<gene>
    <name evidence="1" type="ORF">JMJ77_012783</name>
</gene>
<accession>A0A9P7UEV6</accession>
<protein>
    <submittedName>
        <fullName evidence="1">Uncharacterized protein</fullName>
    </submittedName>
</protein>